<reference evidence="3 4" key="1">
    <citation type="journal article" date="2012" name="Int. J. Syst. Evol. Microbiol.">
        <title>Marinomonas hwangdonensis sp. nov., isolated from seawater.</title>
        <authorList>
            <person name="Jung Y.T."/>
            <person name="Oh T.K."/>
            <person name="Yoon J.H."/>
        </authorList>
    </citation>
    <scope>NUCLEOTIDE SEQUENCE [LARGE SCALE GENOMIC DNA]</scope>
    <source>
        <strain evidence="3 4">HDW-15</strain>
    </source>
</reference>
<keyword evidence="2" id="KW-1133">Transmembrane helix</keyword>
<protein>
    <submittedName>
        <fullName evidence="3">DUF1043 family protein</fullName>
    </submittedName>
</protein>
<proteinExistence type="predicted"/>
<evidence type="ECO:0000256" key="2">
    <source>
        <dbReference type="SAM" id="Phobius"/>
    </source>
</evidence>
<accession>A0A3M8Q0T7</accession>
<dbReference type="OrthoDB" id="6106639at2"/>
<organism evidence="3 4">
    <name type="scientific">Marinomonas hwangdonensis</name>
    <dbReference type="NCBI Taxonomy" id="1053647"/>
    <lineage>
        <taxon>Bacteria</taxon>
        <taxon>Pseudomonadati</taxon>
        <taxon>Pseudomonadota</taxon>
        <taxon>Gammaproteobacteria</taxon>
        <taxon>Oceanospirillales</taxon>
        <taxon>Oceanospirillaceae</taxon>
        <taxon>Marinomonas</taxon>
    </lineage>
</organism>
<dbReference type="Proteomes" id="UP000280507">
    <property type="component" value="Unassembled WGS sequence"/>
</dbReference>
<gene>
    <name evidence="3" type="ORF">EBI00_12260</name>
</gene>
<keyword evidence="2" id="KW-0472">Membrane</keyword>
<dbReference type="RefSeq" id="WP_123096226.1">
    <property type="nucleotide sequence ID" value="NZ_RIZG01000007.1"/>
</dbReference>
<dbReference type="EMBL" id="RIZG01000007">
    <property type="protein sequence ID" value="RNF49703.1"/>
    <property type="molecule type" value="Genomic_DNA"/>
</dbReference>
<feature type="transmembrane region" description="Helical" evidence="2">
    <location>
        <begin position="6"/>
        <end position="25"/>
    </location>
</feature>
<evidence type="ECO:0000313" key="3">
    <source>
        <dbReference type="EMBL" id="RNF49703.1"/>
    </source>
</evidence>
<dbReference type="AlphaFoldDB" id="A0A3M8Q0T7"/>
<feature type="compositionally biased region" description="Basic and acidic residues" evidence="1">
    <location>
        <begin position="137"/>
        <end position="151"/>
    </location>
</feature>
<name>A0A3M8Q0T7_9GAMM</name>
<evidence type="ECO:0000313" key="4">
    <source>
        <dbReference type="Proteomes" id="UP000280507"/>
    </source>
</evidence>
<keyword evidence="4" id="KW-1185">Reference proteome</keyword>
<keyword evidence="2" id="KW-0812">Transmembrane</keyword>
<evidence type="ECO:0000256" key="1">
    <source>
        <dbReference type="SAM" id="MobiDB-lite"/>
    </source>
</evidence>
<feature type="compositionally biased region" description="Basic and acidic residues" evidence="1">
    <location>
        <begin position="112"/>
        <end position="127"/>
    </location>
</feature>
<comment type="caution">
    <text evidence="3">The sequence shown here is derived from an EMBL/GenBank/DDBJ whole genome shotgun (WGS) entry which is preliminary data.</text>
</comment>
<feature type="region of interest" description="Disordered" evidence="1">
    <location>
        <begin position="100"/>
        <end position="151"/>
    </location>
</feature>
<sequence>MNLEEFNIIIFVTGIIIGGIVTLVIKNISAKNSDKKANTHSNIITMKTLQEELDSKQAVIDSFFTQSSEKLLAVEKNLASLRDSLAENAAQISHVVIEPSDKSRTLQTPMDFEEHSPPKDYASKQDNDTGMLSDSFGLHDNERDLEPKRTI</sequence>